<evidence type="ECO:0000256" key="1">
    <source>
        <dbReference type="SAM" id="MobiDB-lite"/>
    </source>
</evidence>
<protein>
    <submittedName>
        <fullName evidence="3">Helix-turn-helix domain-containing protein</fullName>
    </submittedName>
</protein>
<dbReference type="Gene3D" id="1.10.260.40">
    <property type="entry name" value="lambda repressor-like DNA-binding domains"/>
    <property type="match status" value="1"/>
</dbReference>
<feature type="transmembrane region" description="Helical" evidence="2">
    <location>
        <begin position="170"/>
        <end position="190"/>
    </location>
</feature>
<dbReference type="SUPFAM" id="SSF47413">
    <property type="entry name" value="lambda repressor-like DNA-binding domains"/>
    <property type="match status" value="1"/>
</dbReference>
<organism evidence="3 4">
    <name type="scientific">Streptomyces bobili</name>
    <dbReference type="NCBI Taxonomy" id="67280"/>
    <lineage>
        <taxon>Bacteria</taxon>
        <taxon>Bacillati</taxon>
        <taxon>Actinomycetota</taxon>
        <taxon>Actinomycetes</taxon>
        <taxon>Kitasatosporales</taxon>
        <taxon>Streptomycetaceae</taxon>
        <taxon>Streptomyces</taxon>
    </lineage>
</organism>
<keyword evidence="2" id="KW-0812">Transmembrane</keyword>
<feature type="compositionally biased region" description="Basic and acidic residues" evidence="1">
    <location>
        <begin position="1"/>
        <end position="11"/>
    </location>
</feature>
<reference evidence="3" key="1">
    <citation type="submission" date="2022-10" db="EMBL/GenBank/DDBJ databases">
        <title>The complete genomes of actinobacterial strains from the NBC collection.</title>
        <authorList>
            <person name="Joergensen T.S."/>
            <person name="Alvarez Arevalo M."/>
            <person name="Sterndorff E.B."/>
            <person name="Faurdal D."/>
            <person name="Vuksanovic O."/>
            <person name="Mourched A.-S."/>
            <person name="Charusanti P."/>
            <person name="Shaw S."/>
            <person name="Blin K."/>
            <person name="Weber T."/>
        </authorList>
    </citation>
    <scope>NUCLEOTIDE SEQUENCE</scope>
    <source>
        <strain evidence="3">NBC_00302</strain>
    </source>
</reference>
<evidence type="ECO:0000313" key="3">
    <source>
        <dbReference type="EMBL" id="WUN92051.1"/>
    </source>
</evidence>
<dbReference type="EMBL" id="CP108038">
    <property type="protein sequence ID" value="WUN92051.1"/>
    <property type="molecule type" value="Genomic_DNA"/>
</dbReference>
<evidence type="ECO:0000256" key="2">
    <source>
        <dbReference type="SAM" id="Phobius"/>
    </source>
</evidence>
<dbReference type="CDD" id="cd00093">
    <property type="entry name" value="HTH_XRE"/>
    <property type="match status" value="1"/>
</dbReference>
<dbReference type="Pfam" id="PF13560">
    <property type="entry name" value="HTH_31"/>
    <property type="match status" value="1"/>
</dbReference>
<dbReference type="InterPro" id="IPR001387">
    <property type="entry name" value="Cro/C1-type_HTH"/>
</dbReference>
<sequence length="192" mass="21544">MTQPDHDHDPASDTPVSPRTSVLTARRAGTSQATVRLRDPGDSLPKLVHQAHLISNNSFHTALDLCSSPQHFIELLEHLRHTSGLSLRELSNRCKRNGYPVSKSTLHDLLKGQEFPSTELLHAFLHSCGCDADDWMAWHQTRTRLKIAQLLTRTNPPLGLLRRDRFTRSAALSFFTLTLLIAQVIVTLTLTK</sequence>
<dbReference type="GeneID" id="93767517"/>
<evidence type="ECO:0000313" key="4">
    <source>
        <dbReference type="Proteomes" id="UP001432071"/>
    </source>
</evidence>
<gene>
    <name evidence="3" type="ORF">OHT53_41060</name>
</gene>
<dbReference type="InterPro" id="IPR010982">
    <property type="entry name" value="Lambda_DNA-bd_dom_sf"/>
</dbReference>
<keyword evidence="2" id="KW-1133">Transmembrane helix</keyword>
<proteinExistence type="predicted"/>
<keyword evidence="2" id="KW-0472">Membrane</keyword>
<feature type="region of interest" description="Disordered" evidence="1">
    <location>
        <begin position="1"/>
        <end position="42"/>
    </location>
</feature>
<feature type="compositionally biased region" description="Polar residues" evidence="1">
    <location>
        <begin position="14"/>
        <end position="34"/>
    </location>
</feature>
<keyword evidence="4" id="KW-1185">Reference proteome</keyword>
<accession>A0ABZ1RAM2</accession>
<dbReference type="RefSeq" id="WP_328737760.1">
    <property type="nucleotide sequence ID" value="NZ_CP108038.1"/>
</dbReference>
<name>A0ABZ1RAM2_9ACTN</name>
<dbReference type="Proteomes" id="UP001432071">
    <property type="component" value="Chromosome"/>
</dbReference>